<feature type="region of interest" description="Disordered" evidence="2">
    <location>
        <begin position="1"/>
        <end position="49"/>
    </location>
</feature>
<dbReference type="Proteomes" id="UP000436088">
    <property type="component" value="Unassembled WGS sequence"/>
</dbReference>
<keyword evidence="5" id="KW-1185">Reference proteome</keyword>
<keyword evidence="1" id="KW-0862">Zinc</keyword>
<feature type="domain" description="C2H2-type" evidence="3">
    <location>
        <begin position="61"/>
        <end position="83"/>
    </location>
</feature>
<proteinExistence type="predicted"/>
<dbReference type="PANTHER" id="PTHR10593">
    <property type="entry name" value="SERINE/THREONINE-PROTEIN KINASE RIO"/>
    <property type="match status" value="1"/>
</dbReference>
<dbReference type="PROSITE" id="PS00028">
    <property type="entry name" value="ZINC_FINGER_C2H2_1"/>
    <property type="match status" value="1"/>
</dbReference>
<dbReference type="GO" id="GO:0003700">
    <property type="term" value="F:DNA-binding transcription factor activity"/>
    <property type="evidence" value="ECO:0007669"/>
    <property type="project" value="TreeGrafter"/>
</dbReference>
<comment type="caution">
    <text evidence="4">The sequence shown here is derived from an EMBL/GenBank/DDBJ whole genome shotgun (WGS) entry which is preliminary data.</text>
</comment>
<dbReference type="GO" id="GO:0008270">
    <property type="term" value="F:zinc ion binding"/>
    <property type="evidence" value="ECO:0007669"/>
    <property type="project" value="UniProtKB-KW"/>
</dbReference>
<reference evidence="4" key="1">
    <citation type="submission" date="2019-09" db="EMBL/GenBank/DDBJ databases">
        <title>Draft genome information of white flower Hibiscus syriacus.</title>
        <authorList>
            <person name="Kim Y.-M."/>
        </authorList>
    </citation>
    <scope>NUCLEOTIDE SEQUENCE [LARGE SCALE GENOMIC DNA]</scope>
    <source>
        <strain evidence="4">YM2019G1</strain>
    </source>
</reference>
<dbReference type="AlphaFoldDB" id="A0A6A2XJH2"/>
<feature type="compositionally biased region" description="Low complexity" evidence="2">
    <location>
        <begin position="9"/>
        <end position="21"/>
    </location>
</feature>
<evidence type="ECO:0000313" key="4">
    <source>
        <dbReference type="EMBL" id="KAE8667265.1"/>
    </source>
</evidence>
<dbReference type="PANTHER" id="PTHR10593:SF221">
    <property type="entry name" value="PROTEIN INDETERMINATE-DOMAIN 14"/>
    <property type="match status" value="1"/>
</dbReference>
<organism evidence="4 5">
    <name type="scientific">Hibiscus syriacus</name>
    <name type="common">Rose of Sharon</name>
    <dbReference type="NCBI Taxonomy" id="106335"/>
    <lineage>
        <taxon>Eukaryota</taxon>
        <taxon>Viridiplantae</taxon>
        <taxon>Streptophyta</taxon>
        <taxon>Embryophyta</taxon>
        <taxon>Tracheophyta</taxon>
        <taxon>Spermatophyta</taxon>
        <taxon>Magnoliopsida</taxon>
        <taxon>eudicotyledons</taxon>
        <taxon>Gunneridae</taxon>
        <taxon>Pentapetalae</taxon>
        <taxon>rosids</taxon>
        <taxon>malvids</taxon>
        <taxon>Malvales</taxon>
        <taxon>Malvaceae</taxon>
        <taxon>Malvoideae</taxon>
        <taxon>Hibiscus</taxon>
    </lineage>
</organism>
<accession>A0A6A2XJH2</accession>
<keyword evidence="1" id="KW-0479">Metal-binding</keyword>
<dbReference type="EMBL" id="VEPZ02001578">
    <property type="protein sequence ID" value="KAE8667265.1"/>
    <property type="molecule type" value="Genomic_DNA"/>
</dbReference>
<dbReference type="InterPro" id="IPR013087">
    <property type="entry name" value="Znf_C2H2_type"/>
</dbReference>
<evidence type="ECO:0000313" key="5">
    <source>
        <dbReference type="Proteomes" id="UP000436088"/>
    </source>
</evidence>
<gene>
    <name evidence="4" type="ORF">F3Y22_tig00112428pilonHSYRG00045</name>
</gene>
<name>A0A6A2XJH2_HIBSY</name>
<sequence length="270" mass="30002">MLEDDNNRASISLAALPSSSSDKPLENGAAHKRKRKQAGTPDPDSEVVSLSPETLLESDGYVCEICKQGFQRDQNLQMHRRRHKVPWKFLKRGSSFVPSRRACTMNPVMLLEIWSGSRNITGGNTAIRNKGFARNVRKDTRFSRITRLISRPVAPEAILVTVAVVEGFIEHQDVCTVRRVQPELQAACLSRSASSNGLPSDAVNFGIPRRTEPVFLQRQQQHCLELQLLSTRDSDENHATRLKLSIGSNASSETTLGTTRLKELAMADKA</sequence>
<evidence type="ECO:0000259" key="3">
    <source>
        <dbReference type="PROSITE" id="PS50157"/>
    </source>
</evidence>
<dbReference type="PROSITE" id="PS50157">
    <property type="entry name" value="ZINC_FINGER_C2H2_2"/>
    <property type="match status" value="1"/>
</dbReference>
<dbReference type="InterPro" id="IPR031140">
    <property type="entry name" value="IDD1-16"/>
</dbReference>
<protein>
    <recommendedName>
        <fullName evidence="3">C2H2-type domain-containing protein</fullName>
    </recommendedName>
</protein>
<dbReference type="GO" id="GO:0005634">
    <property type="term" value="C:nucleus"/>
    <property type="evidence" value="ECO:0007669"/>
    <property type="project" value="TreeGrafter"/>
</dbReference>
<evidence type="ECO:0000256" key="2">
    <source>
        <dbReference type="SAM" id="MobiDB-lite"/>
    </source>
</evidence>
<dbReference type="InterPro" id="IPR036236">
    <property type="entry name" value="Znf_C2H2_sf"/>
</dbReference>
<evidence type="ECO:0000256" key="1">
    <source>
        <dbReference type="PROSITE-ProRule" id="PRU00042"/>
    </source>
</evidence>
<keyword evidence="1" id="KW-0863">Zinc-finger</keyword>
<dbReference type="SUPFAM" id="SSF57667">
    <property type="entry name" value="beta-beta-alpha zinc fingers"/>
    <property type="match status" value="1"/>
</dbReference>